<gene>
    <name evidence="12" type="ORF">AU255_10955</name>
</gene>
<evidence type="ECO:0000256" key="9">
    <source>
        <dbReference type="RuleBase" id="RU003613"/>
    </source>
</evidence>
<keyword evidence="13" id="KW-1185">Reference proteome</keyword>
<sequence length="245" mass="26880">MDKELLRIVIIAVGAVVILGMIIWGLLSGGSKRKNINFYDNGDPLENIDPDLIIHIEDDDFDIVPITTRDKNSEVKTRLNTEYIQESQQNGVAENVQQAKTVAQQSKPAAAAEKKVLPPLIQLSIVAKKADGFSGIQLLEACENVGLVYGNVKVFEKLDDLNQVDYAVASMAGPGIFPGDNWETYVCPGITFFMQPRELDDAAQVFDEMIATMGQLSTALNGDVLDQDQQRLTEKGIQQIKASLV</sequence>
<dbReference type="InterPro" id="IPR036765">
    <property type="entry name" value="ZipA_FtsZ-bd_C_sf"/>
</dbReference>
<dbReference type="Gene3D" id="3.30.1400.10">
    <property type="entry name" value="ZipA, C-terminal FtsZ-binding domain"/>
    <property type="match status" value="1"/>
</dbReference>
<dbReference type="InterPro" id="IPR007449">
    <property type="entry name" value="ZipA_FtsZ-bd_C"/>
</dbReference>
<keyword evidence="6 9" id="KW-0472">Membrane</keyword>
<evidence type="ECO:0000256" key="10">
    <source>
        <dbReference type="SAM" id="Phobius"/>
    </source>
</evidence>
<protein>
    <recommendedName>
        <fullName evidence="8">Cell division protein ZipA</fullName>
    </recommendedName>
</protein>
<comment type="similarity">
    <text evidence="8">Belongs to the ZipA family.</text>
</comment>
<proteinExistence type="inferred from homology"/>
<accession>A0A1V8M9N5</accession>
<dbReference type="AlphaFoldDB" id="A0A1V8M9N5"/>
<dbReference type="PANTHER" id="PTHR38685">
    <property type="entry name" value="CELL DIVISION PROTEIN ZIPA"/>
    <property type="match status" value="1"/>
</dbReference>
<dbReference type="RefSeq" id="WP_080522916.1">
    <property type="nucleotide sequence ID" value="NZ_LPUF01000001.1"/>
</dbReference>
<name>A0A1V8M9N5_9GAMM</name>
<evidence type="ECO:0000256" key="8">
    <source>
        <dbReference type="RuleBase" id="RU003612"/>
    </source>
</evidence>
<comment type="function">
    <text evidence="8">Essential cell division protein that stabilizes the FtsZ protofilaments by cross-linking them and that serves as a cytoplasmic membrane anchor for the Z ring. Also required for the recruitment to the septal ring of downstream cell division proteins.</text>
</comment>
<dbReference type="SMART" id="SM00771">
    <property type="entry name" value="ZipA_C"/>
    <property type="match status" value="1"/>
</dbReference>
<dbReference type="OrthoDB" id="7054914at2"/>
<dbReference type="GO" id="GO:0000917">
    <property type="term" value="P:division septum assembly"/>
    <property type="evidence" value="ECO:0007669"/>
    <property type="project" value="TreeGrafter"/>
</dbReference>
<dbReference type="EMBL" id="LPUF01000001">
    <property type="protein sequence ID" value="OQK18310.1"/>
    <property type="molecule type" value="Genomic_DNA"/>
</dbReference>
<evidence type="ECO:0000256" key="2">
    <source>
        <dbReference type="ARBA" id="ARBA00022519"/>
    </source>
</evidence>
<evidence type="ECO:0000313" key="13">
    <source>
        <dbReference type="Proteomes" id="UP000191980"/>
    </source>
</evidence>
<comment type="subcellular location">
    <subcellularLocation>
        <location evidence="9">Cell inner membrane</location>
        <topology evidence="9">Single-pass type I membrane protein</topology>
    </subcellularLocation>
</comment>
<feature type="transmembrane region" description="Helical" evidence="10">
    <location>
        <begin position="6"/>
        <end position="27"/>
    </location>
</feature>
<dbReference type="STRING" id="1420851.AU255_10955"/>
<evidence type="ECO:0000256" key="4">
    <source>
        <dbReference type="ARBA" id="ARBA00022692"/>
    </source>
</evidence>
<evidence type="ECO:0000256" key="7">
    <source>
        <dbReference type="ARBA" id="ARBA00023306"/>
    </source>
</evidence>
<comment type="caution">
    <text evidence="12">The sequence shown here is derived from an EMBL/GenBank/DDBJ whole genome shotgun (WGS) entry which is preliminary data.</text>
</comment>
<evidence type="ECO:0000259" key="11">
    <source>
        <dbReference type="SMART" id="SM00771"/>
    </source>
</evidence>
<evidence type="ECO:0000256" key="5">
    <source>
        <dbReference type="ARBA" id="ARBA00022989"/>
    </source>
</evidence>
<dbReference type="PANTHER" id="PTHR38685:SF1">
    <property type="entry name" value="CELL DIVISION PROTEIN ZIPA"/>
    <property type="match status" value="1"/>
</dbReference>
<keyword evidence="5 10" id="KW-1133">Transmembrane helix</keyword>
<keyword evidence="2 9" id="KW-0997">Cell inner membrane</keyword>
<dbReference type="Pfam" id="PF04354">
    <property type="entry name" value="ZipA_C"/>
    <property type="match status" value="1"/>
</dbReference>
<dbReference type="GO" id="GO:0005886">
    <property type="term" value="C:plasma membrane"/>
    <property type="evidence" value="ECO:0007669"/>
    <property type="project" value="UniProtKB-SubCell"/>
</dbReference>
<dbReference type="SUPFAM" id="SSF64383">
    <property type="entry name" value="Cell-division protein ZipA, C-terminal domain"/>
    <property type="match status" value="1"/>
</dbReference>
<dbReference type="GO" id="GO:0032153">
    <property type="term" value="C:cell division site"/>
    <property type="evidence" value="ECO:0007669"/>
    <property type="project" value="TreeGrafter"/>
</dbReference>
<evidence type="ECO:0000256" key="1">
    <source>
        <dbReference type="ARBA" id="ARBA00022475"/>
    </source>
</evidence>
<keyword evidence="3 8" id="KW-0132">Cell division</keyword>
<evidence type="ECO:0000313" key="12">
    <source>
        <dbReference type="EMBL" id="OQK18310.1"/>
    </source>
</evidence>
<keyword evidence="4 9" id="KW-0812">Transmembrane</keyword>
<feature type="domain" description="ZipA C-terminal FtsZ-binding" evidence="11">
    <location>
        <begin position="117"/>
        <end position="244"/>
    </location>
</feature>
<dbReference type="Proteomes" id="UP000191980">
    <property type="component" value="Unassembled WGS sequence"/>
</dbReference>
<organism evidence="12 13">
    <name type="scientific">Methyloprofundus sedimenti</name>
    <dbReference type="NCBI Taxonomy" id="1420851"/>
    <lineage>
        <taxon>Bacteria</taxon>
        <taxon>Pseudomonadati</taxon>
        <taxon>Pseudomonadota</taxon>
        <taxon>Gammaproteobacteria</taxon>
        <taxon>Methylococcales</taxon>
        <taxon>Methylococcaceae</taxon>
        <taxon>Methyloprofundus</taxon>
    </lineage>
</organism>
<reference evidence="12 13" key="1">
    <citation type="submission" date="2015-12" db="EMBL/GenBank/DDBJ databases">
        <authorList>
            <person name="Shamseldin A."/>
            <person name="Moawad H."/>
            <person name="Abd El-Rahim W.M."/>
            <person name="Sadowsky M.J."/>
        </authorList>
    </citation>
    <scope>NUCLEOTIDE SEQUENCE [LARGE SCALE GENOMIC DNA]</scope>
    <source>
        <strain evidence="12 13">WF1</strain>
    </source>
</reference>
<evidence type="ECO:0000256" key="6">
    <source>
        <dbReference type="ARBA" id="ARBA00023136"/>
    </source>
</evidence>
<evidence type="ECO:0000256" key="3">
    <source>
        <dbReference type="ARBA" id="ARBA00022618"/>
    </source>
</evidence>
<dbReference type="InterPro" id="IPR011919">
    <property type="entry name" value="Cell_div_ZipA"/>
</dbReference>
<keyword evidence="1 9" id="KW-1003">Cell membrane</keyword>
<keyword evidence="7 8" id="KW-0131">Cell cycle</keyword>